<sequence length="572" mass="64403">MRKPNLAEYNTFYKVFDWKKEQSGLTGLPGGKGINIAYEAVDRHTEGQLKDSLAIRFIRKDDQREDYSYGMLKDLTAKFANILRKLGLEEGERVFSLLGRVPELYIVALGSLKYKAVFCPLFSVFGPEPILQRLSRGDARILVTNAQFYIHKIKGLLDQLPSLKYVLITDATEDFDDVALSFPKWMERVSKDFEIRPTNLEDPALLHFTSGTTGMPKGALHVHQAVLTHFTTGKYVLDFQKGDVFWCTADPGWVTGTSYGIISPLVNGVSSIIDENEFDGMRWYEILEKEKVNVWYTAPTAIRRLMRMDLVPKERYDLSHLRLVLSVGEPLHAGAVVWGENAFGVPVLDNWWQTETGGIMIANYRSMKVKPGSMGKPLPGVVAAIANIKEEDIIIQDQPDIQGHLVLKKDFPSIFRAYLHEEERYKKCFKGDWYVTGDLAKKDKDGYFWFVGRADDIIKTSGHMVGPFEVESTLMKHPAVAEAAVIGKPEASIGELVKAFVVLKEGYEANEDMELDLIGFARKTMGPAVAPKEIEFVDSLPKTKSGKILRRLLKARELGLPEGDLSTLEKNQ</sequence>
<evidence type="ECO:0000256" key="2">
    <source>
        <dbReference type="ARBA" id="ARBA00022598"/>
    </source>
</evidence>
<evidence type="ECO:0000256" key="3">
    <source>
        <dbReference type="ARBA" id="ARBA00022741"/>
    </source>
</evidence>
<dbReference type="Pfam" id="PF00501">
    <property type="entry name" value="AMP-binding"/>
    <property type="match status" value="1"/>
</dbReference>
<keyword evidence="3" id="KW-0547">Nucleotide-binding</keyword>
<accession>A0ABV6FPM0</accession>
<dbReference type="EC" id="6.2.1.1" evidence="1"/>
<evidence type="ECO:0000313" key="9">
    <source>
        <dbReference type="Proteomes" id="UP001589797"/>
    </source>
</evidence>
<keyword evidence="4" id="KW-0067">ATP-binding</keyword>
<feature type="domain" description="AMP-binding enzyme C-terminal" evidence="7">
    <location>
        <begin position="469"/>
        <end position="547"/>
    </location>
</feature>
<dbReference type="InterPro" id="IPR000873">
    <property type="entry name" value="AMP-dep_synth/lig_dom"/>
</dbReference>
<gene>
    <name evidence="8" type="primary">acsA</name>
    <name evidence="8" type="ORF">ACFFIP_03835</name>
</gene>
<dbReference type="PROSITE" id="PS00455">
    <property type="entry name" value="AMP_BINDING"/>
    <property type="match status" value="1"/>
</dbReference>
<keyword evidence="9" id="KW-1185">Reference proteome</keyword>
<dbReference type="Pfam" id="PF13193">
    <property type="entry name" value="AMP-binding_C"/>
    <property type="match status" value="1"/>
</dbReference>
<proteinExistence type="predicted"/>
<dbReference type="PANTHER" id="PTHR24095">
    <property type="entry name" value="ACETYL-COENZYME A SYNTHETASE"/>
    <property type="match status" value="1"/>
</dbReference>
<evidence type="ECO:0000259" key="7">
    <source>
        <dbReference type="Pfam" id="PF13193"/>
    </source>
</evidence>
<dbReference type="SUPFAM" id="SSF56801">
    <property type="entry name" value="Acetyl-CoA synthetase-like"/>
    <property type="match status" value="1"/>
</dbReference>
<feature type="domain" description="AMP-dependent synthetase/ligase" evidence="6">
    <location>
        <begin position="51"/>
        <end position="419"/>
    </location>
</feature>
<dbReference type="Gene3D" id="3.40.50.12780">
    <property type="entry name" value="N-terminal domain of ligase-like"/>
    <property type="match status" value="1"/>
</dbReference>
<keyword evidence="2 8" id="KW-0436">Ligase</keyword>
<dbReference type="Gene3D" id="3.30.300.30">
    <property type="match status" value="1"/>
</dbReference>
<dbReference type="Proteomes" id="UP001589797">
    <property type="component" value="Unassembled WGS sequence"/>
</dbReference>
<dbReference type="PANTHER" id="PTHR24095:SF14">
    <property type="entry name" value="ACETYL-COENZYME A SYNTHETASE 1"/>
    <property type="match status" value="1"/>
</dbReference>
<keyword evidence="5" id="KW-0007">Acetylation</keyword>
<dbReference type="EMBL" id="JBHLWI010000007">
    <property type="protein sequence ID" value="MFC0261799.1"/>
    <property type="molecule type" value="Genomic_DNA"/>
</dbReference>
<dbReference type="RefSeq" id="WP_382386241.1">
    <property type="nucleotide sequence ID" value="NZ_JBHLWI010000007.1"/>
</dbReference>
<dbReference type="InterPro" id="IPR045851">
    <property type="entry name" value="AMP-bd_C_sf"/>
</dbReference>
<evidence type="ECO:0000256" key="5">
    <source>
        <dbReference type="ARBA" id="ARBA00022990"/>
    </source>
</evidence>
<name>A0ABV6FPM0_9BACT</name>
<dbReference type="NCBIfam" id="NF003313">
    <property type="entry name" value="PRK04319.1"/>
    <property type="match status" value="1"/>
</dbReference>
<evidence type="ECO:0000256" key="1">
    <source>
        <dbReference type="ARBA" id="ARBA00013275"/>
    </source>
</evidence>
<dbReference type="InterPro" id="IPR025110">
    <property type="entry name" value="AMP-bd_C"/>
</dbReference>
<evidence type="ECO:0000313" key="8">
    <source>
        <dbReference type="EMBL" id="MFC0261799.1"/>
    </source>
</evidence>
<evidence type="ECO:0000256" key="4">
    <source>
        <dbReference type="ARBA" id="ARBA00022840"/>
    </source>
</evidence>
<comment type="caution">
    <text evidence="8">The sequence shown here is derived from an EMBL/GenBank/DDBJ whole genome shotgun (WGS) entry which is preliminary data.</text>
</comment>
<organism evidence="8 9">
    <name type="scientific">Fontibacter flavus</name>
    <dbReference type="NCBI Taxonomy" id="654838"/>
    <lineage>
        <taxon>Bacteria</taxon>
        <taxon>Pseudomonadati</taxon>
        <taxon>Bacteroidota</taxon>
        <taxon>Cytophagia</taxon>
        <taxon>Cytophagales</taxon>
        <taxon>Cyclobacteriaceae</taxon>
        <taxon>Fontibacter</taxon>
    </lineage>
</organism>
<protein>
    <recommendedName>
        <fullName evidence="1">acetate--CoA ligase</fullName>
        <ecNumber evidence="1">6.2.1.1</ecNumber>
    </recommendedName>
</protein>
<dbReference type="InterPro" id="IPR020845">
    <property type="entry name" value="AMP-binding_CS"/>
</dbReference>
<reference evidence="8 9" key="1">
    <citation type="submission" date="2024-09" db="EMBL/GenBank/DDBJ databases">
        <authorList>
            <person name="Sun Q."/>
            <person name="Mori K."/>
        </authorList>
    </citation>
    <scope>NUCLEOTIDE SEQUENCE [LARGE SCALE GENOMIC DNA]</scope>
    <source>
        <strain evidence="8 9">CCM 7650</strain>
    </source>
</reference>
<dbReference type="GO" id="GO:0003987">
    <property type="term" value="F:acetate-CoA ligase activity"/>
    <property type="evidence" value="ECO:0007669"/>
    <property type="project" value="UniProtKB-EC"/>
</dbReference>
<evidence type="ECO:0000259" key="6">
    <source>
        <dbReference type="Pfam" id="PF00501"/>
    </source>
</evidence>
<dbReference type="InterPro" id="IPR042099">
    <property type="entry name" value="ANL_N_sf"/>
</dbReference>